<keyword evidence="2" id="KW-1185">Reference proteome</keyword>
<gene>
    <name evidence="1" type="ORF">NA57DRAFT_45965</name>
</gene>
<comment type="caution">
    <text evidence="1">The sequence shown here is derived from an EMBL/GenBank/DDBJ whole genome shotgun (WGS) entry which is preliminary data.</text>
</comment>
<dbReference type="Pfam" id="PF21071">
    <property type="entry name" value="LARP1_HEAT"/>
    <property type="match status" value="1"/>
</dbReference>
<dbReference type="GO" id="GO:0000339">
    <property type="term" value="F:RNA cap binding"/>
    <property type="evidence" value="ECO:0007669"/>
    <property type="project" value="InterPro"/>
</dbReference>
<proteinExistence type="predicted"/>
<dbReference type="OrthoDB" id="340227at2759"/>
<dbReference type="GO" id="GO:0048255">
    <property type="term" value="P:mRNA stabilization"/>
    <property type="evidence" value="ECO:0007669"/>
    <property type="project" value="InterPro"/>
</dbReference>
<name>A0A9P4M2Q3_9PEZI</name>
<sequence length="174" mass="20673">MRLYWVKDNDQPVDCLPSFSERERYLDLYSKALKERDEASKGVSPYNVDVLYGFWSHFLLRNFNTTMYNDFRRLAVDDFENRESVAGFKALLKYYKEALSNENHSIRTRVAWHYVDLAKRDLENEDAGRRTDKLAFKQLKNQWRDGATSLRNRKVLGEFVDDELRTTLDAPSER</sequence>
<reference evidence="1" key="1">
    <citation type="journal article" date="2020" name="Stud. Mycol.">
        <title>101 Dothideomycetes genomes: a test case for predicting lifestyles and emergence of pathogens.</title>
        <authorList>
            <person name="Haridas S."/>
            <person name="Albert R."/>
            <person name="Binder M."/>
            <person name="Bloem J."/>
            <person name="Labutti K."/>
            <person name="Salamov A."/>
            <person name="Andreopoulos B."/>
            <person name="Baker S."/>
            <person name="Barry K."/>
            <person name="Bills G."/>
            <person name="Bluhm B."/>
            <person name="Cannon C."/>
            <person name="Castanera R."/>
            <person name="Culley D."/>
            <person name="Daum C."/>
            <person name="Ezra D."/>
            <person name="Gonzalez J."/>
            <person name="Henrissat B."/>
            <person name="Kuo A."/>
            <person name="Liang C."/>
            <person name="Lipzen A."/>
            <person name="Lutzoni F."/>
            <person name="Magnuson J."/>
            <person name="Mondo S."/>
            <person name="Nolan M."/>
            <person name="Ohm R."/>
            <person name="Pangilinan J."/>
            <person name="Park H.-J."/>
            <person name="Ramirez L."/>
            <person name="Alfaro M."/>
            <person name="Sun H."/>
            <person name="Tritt A."/>
            <person name="Yoshinaga Y."/>
            <person name="Zwiers L.-H."/>
            <person name="Turgeon B."/>
            <person name="Goodwin S."/>
            <person name="Spatafora J."/>
            <person name="Crous P."/>
            <person name="Grigoriev I."/>
        </authorList>
    </citation>
    <scope>NUCLEOTIDE SEQUENCE</scope>
    <source>
        <strain evidence="1">CBS 133067</strain>
    </source>
</reference>
<accession>A0A9P4M2Q3</accession>
<dbReference type="EMBL" id="ML978133">
    <property type="protein sequence ID" value="KAF2094873.1"/>
    <property type="molecule type" value="Genomic_DNA"/>
</dbReference>
<dbReference type="InterPro" id="IPR006607">
    <property type="entry name" value="DM15"/>
</dbReference>
<evidence type="ECO:0000313" key="2">
    <source>
        <dbReference type="Proteomes" id="UP000799772"/>
    </source>
</evidence>
<organism evidence="1 2">
    <name type="scientific">Rhizodiscina lignyota</name>
    <dbReference type="NCBI Taxonomy" id="1504668"/>
    <lineage>
        <taxon>Eukaryota</taxon>
        <taxon>Fungi</taxon>
        <taxon>Dikarya</taxon>
        <taxon>Ascomycota</taxon>
        <taxon>Pezizomycotina</taxon>
        <taxon>Dothideomycetes</taxon>
        <taxon>Pleosporomycetidae</taxon>
        <taxon>Aulographales</taxon>
        <taxon>Rhizodiscinaceae</taxon>
        <taxon>Rhizodiscina</taxon>
    </lineage>
</organism>
<evidence type="ECO:0000313" key="1">
    <source>
        <dbReference type="EMBL" id="KAF2094873.1"/>
    </source>
</evidence>
<protein>
    <submittedName>
        <fullName evidence="1">Uncharacterized protein</fullName>
    </submittedName>
</protein>
<dbReference type="AlphaFoldDB" id="A0A9P4M2Q3"/>
<dbReference type="Proteomes" id="UP000799772">
    <property type="component" value="Unassembled WGS sequence"/>
</dbReference>